<proteinExistence type="predicted"/>
<gene>
    <name evidence="3" type="ORF">BvMPK_2982</name>
</gene>
<dbReference type="InterPro" id="IPR036792">
    <property type="entry name" value="Asp_carbatrfase_reg_C_sf"/>
</dbReference>
<dbReference type="InterPro" id="IPR002801">
    <property type="entry name" value="Asp_carbamoylTrfase_reg"/>
</dbReference>
<sequence>MVEKKQVLMPEELRGIVKCANPKCITNNEPMTTLFHVIDKEHGILKCHYCEKEQSKEGIKLL</sequence>
<evidence type="ECO:0000256" key="1">
    <source>
        <dbReference type="ARBA" id="ARBA00022975"/>
    </source>
</evidence>
<name>A0A0P0M3Y4_PHOVU</name>
<dbReference type="PANTHER" id="PTHR35805">
    <property type="entry name" value="ASPARTATE CARBAMOYLTRANSFERASE REGULATORY CHAIN"/>
    <property type="match status" value="1"/>
</dbReference>
<reference evidence="3 4" key="2">
    <citation type="journal article" date="2016" name="Genome Biol. Evol.">
        <title>Extensive mobilome-driven genome diversification in mouse gut-associated Bacteroides vulgatus mpk.</title>
        <authorList>
            <person name="Lange A."/>
            <person name="Beier S."/>
            <person name="Steimle A."/>
            <person name="Autenrieth I.B."/>
            <person name="Huson D.H."/>
            <person name="Frick J.S."/>
        </authorList>
    </citation>
    <scope>NUCLEOTIDE SEQUENCE [LARGE SCALE GENOMIC DNA]</scope>
    <source>
        <strain evidence="4">mpk</strain>
    </source>
</reference>
<dbReference type="GO" id="GO:0009347">
    <property type="term" value="C:aspartate carbamoyltransferase complex"/>
    <property type="evidence" value="ECO:0007669"/>
    <property type="project" value="InterPro"/>
</dbReference>
<evidence type="ECO:0000259" key="2">
    <source>
        <dbReference type="Pfam" id="PF02748"/>
    </source>
</evidence>
<accession>A0A0P0M3Y4</accession>
<organism evidence="3 4">
    <name type="scientific">Phocaeicola vulgatus</name>
    <name type="common">Bacteroides vulgatus</name>
    <dbReference type="NCBI Taxonomy" id="821"/>
    <lineage>
        <taxon>Bacteria</taxon>
        <taxon>Pseudomonadati</taxon>
        <taxon>Bacteroidota</taxon>
        <taxon>Bacteroidia</taxon>
        <taxon>Bacteroidales</taxon>
        <taxon>Bacteroidaceae</taxon>
        <taxon>Phocaeicola</taxon>
    </lineage>
</organism>
<dbReference type="InterPro" id="IPR020542">
    <property type="entry name" value="Asp_carbamoyltrfase_reg_C"/>
</dbReference>
<reference evidence="4" key="1">
    <citation type="submission" date="2015-10" db="EMBL/GenBank/DDBJ databases">
        <title>Extensive mobilome-driven genome diversification in gut-associated Bacteroides vulgatus mpk.</title>
        <authorList>
            <person name="Beier S."/>
            <person name="Lange A."/>
            <person name="Huson D.H."/>
            <person name="Frick J.-S."/>
            <person name="Autenrieth I.B."/>
        </authorList>
    </citation>
    <scope>NUCLEOTIDE SEQUENCE [LARGE SCALE GENOMIC DNA]</scope>
    <source>
        <strain evidence="4">mpk</strain>
    </source>
</reference>
<evidence type="ECO:0000313" key="4">
    <source>
        <dbReference type="Proteomes" id="UP000061587"/>
    </source>
</evidence>
<feature type="domain" description="Aspartate carbamoyltransferase regulatory subunit C-terminal" evidence="2">
    <location>
        <begin position="13"/>
        <end position="59"/>
    </location>
</feature>
<protein>
    <submittedName>
        <fullName evidence="3">Aspartate carbamoyltransferase regulatory chain (PyrI)</fullName>
    </submittedName>
</protein>
<dbReference type="Pfam" id="PF02748">
    <property type="entry name" value="PyrI_C"/>
    <property type="match status" value="1"/>
</dbReference>
<keyword evidence="1" id="KW-0665">Pyrimidine biosynthesis</keyword>
<dbReference type="SUPFAM" id="SSF57825">
    <property type="entry name" value="Aspartate carbamoyltransferase, Regulatory-chain, C-terminal domain"/>
    <property type="match status" value="1"/>
</dbReference>
<dbReference type="GO" id="GO:0006221">
    <property type="term" value="P:pyrimidine nucleotide biosynthetic process"/>
    <property type="evidence" value="ECO:0007669"/>
    <property type="project" value="UniProtKB-KW"/>
</dbReference>
<dbReference type="PATRIC" id="fig|821.40.peg.3579"/>
<dbReference type="AlphaFoldDB" id="A0A0P0M3Y4"/>
<dbReference type="PANTHER" id="PTHR35805:SF1">
    <property type="entry name" value="ASPARTATE CARBAMOYLTRANSFERASE REGULATORY CHAIN"/>
    <property type="match status" value="1"/>
</dbReference>
<dbReference type="Gene3D" id="2.30.30.20">
    <property type="entry name" value="Aspartate carbamoyltransferase regulatory subunit, C-terminal domain"/>
    <property type="match status" value="1"/>
</dbReference>
<dbReference type="Proteomes" id="UP000061587">
    <property type="component" value="Chromosome"/>
</dbReference>
<evidence type="ECO:0000313" key="3">
    <source>
        <dbReference type="EMBL" id="ALK85563.1"/>
    </source>
</evidence>
<dbReference type="EMBL" id="CP013020">
    <property type="protein sequence ID" value="ALK85563.1"/>
    <property type="molecule type" value="Genomic_DNA"/>
</dbReference>
<dbReference type="GO" id="GO:0006207">
    <property type="term" value="P:'de novo' pyrimidine nucleobase biosynthetic process"/>
    <property type="evidence" value="ECO:0007669"/>
    <property type="project" value="InterPro"/>
</dbReference>